<evidence type="ECO:0000313" key="3">
    <source>
        <dbReference type="Proteomes" id="UP000509510"/>
    </source>
</evidence>
<reference evidence="3" key="1">
    <citation type="submission" date="2020-06" db="EMBL/GenBank/DDBJ databases">
        <title>A chromosome-scale genome assembly of Talaromyces rugulosus W13939.</title>
        <authorList>
            <person name="Wang B."/>
            <person name="Guo L."/>
            <person name="Ye K."/>
            <person name="Wang L."/>
        </authorList>
    </citation>
    <scope>NUCLEOTIDE SEQUENCE [LARGE SCALE GENOMIC DNA]</scope>
    <source>
        <strain evidence="3">W13939</strain>
    </source>
</reference>
<dbReference type="EMBL" id="CP055899">
    <property type="protein sequence ID" value="QKX56060.1"/>
    <property type="molecule type" value="Genomic_DNA"/>
</dbReference>
<keyword evidence="3" id="KW-1185">Reference proteome</keyword>
<dbReference type="Pfam" id="PF09370">
    <property type="entry name" value="PEP_hydrolase"/>
    <property type="match status" value="1"/>
</dbReference>
<protein>
    <recommendedName>
        <fullName evidence="1">TIM-barrel domain-containing protein</fullName>
    </recommendedName>
</protein>
<dbReference type="Gene3D" id="3.20.20.70">
    <property type="entry name" value="Aldolase class I"/>
    <property type="match status" value="1"/>
</dbReference>
<sequence>MPRPTLRSEILGRLRNVISDGGIIVGAGAGIGLSAKSVEQGGSDLIIIYNSGRFRMAGRGSLAGLMPYSDANAVVVDMAKEILPIVQKTPVLAGVCGTDPFRSMPEFLQELKDIGFSGVQNFPTVGLIDGNFRKNLEETGMGYDREVEMIRLARKLDFLTTPYVFNVDETERMVRAGADVLVAHVGLTTSGTIGAETALSLDDSVRIVQEIRDAAVKINPDIIVLCHGGPIAEPQDAEYVLNRTTGVHGFFGASSMERLPVEVAIKENARAFKNLKIDRK</sequence>
<dbReference type="InterPro" id="IPR013785">
    <property type="entry name" value="Aldolase_TIM"/>
</dbReference>
<dbReference type="InterPro" id="IPR009215">
    <property type="entry name" value="TIM-br_IGPS-like"/>
</dbReference>
<dbReference type="GO" id="GO:0003824">
    <property type="term" value="F:catalytic activity"/>
    <property type="evidence" value="ECO:0007669"/>
    <property type="project" value="InterPro"/>
</dbReference>
<dbReference type="PANTHER" id="PTHR31862:SF1">
    <property type="entry name" value="UPF0261 DOMAIN PROTEIN (AFU_ORTHOLOGUE AFUA_1G10120)"/>
    <property type="match status" value="1"/>
</dbReference>
<dbReference type="PANTHER" id="PTHR31862">
    <property type="entry name" value="UPF0261 DOMAIN PROTEIN (AFU_ORTHOLOGUE AFUA_1G10120)"/>
    <property type="match status" value="1"/>
</dbReference>
<dbReference type="KEGG" id="trg:TRUGW13939_03160"/>
<organism evidence="2 3">
    <name type="scientific">Talaromyces rugulosus</name>
    <name type="common">Penicillium rugulosum</name>
    <dbReference type="NCBI Taxonomy" id="121627"/>
    <lineage>
        <taxon>Eukaryota</taxon>
        <taxon>Fungi</taxon>
        <taxon>Dikarya</taxon>
        <taxon>Ascomycota</taxon>
        <taxon>Pezizomycotina</taxon>
        <taxon>Eurotiomycetes</taxon>
        <taxon>Eurotiomycetidae</taxon>
        <taxon>Eurotiales</taxon>
        <taxon>Trichocomaceae</taxon>
        <taxon>Talaromyces</taxon>
        <taxon>Talaromyces sect. Islandici</taxon>
    </lineage>
</organism>
<accession>A0A7H8QQ25</accession>
<dbReference type="PIRSF" id="PIRSF034452">
    <property type="entry name" value="TIM-br_sig_trnsd"/>
    <property type="match status" value="1"/>
</dbReference>
<proteinExistence type="predicted"/>
<evidence type="ECO:0000259" key="1">
    <source>
        <dbReference type="Pfam" id="PF09370"/>
    </source>
</evidence>
<dbReference type="OrthoDB" id="10264588at2759"/>
<name>A0A7H8QQ25_TALRU</name>
<dbReference type="Proteomes" id="UP000509510">
    <property type="component" value="Chromosome II"/>
</dbReference>
<dbReference type="Gene3D" id="1.20.5.460">
    <property type="entry name" value="Single helix bin"/>
    <property type="match status" value="1"/>
</dbReference>
<dbReference type="GeneID" id="55990665"/>
<dbReference type="RefSeq" id="XP_035342238.1">
    <property type="nucleotide sequence ID" value="XM_035486345.1"/>
</dbReference>
<evidence type="ECO:0000313" key="2">
    <source>
        <dbReference type="EMBL" id="QKX56060.1"/>
    </source>
</evidence>
<feature type="domain" description="TIM-barrel" evidence="1">
    <location>
        <begin position="9"/>
        <end position="275"/>
    </location>
</feature>
<dbReference type="InterPro" id="IPR015813">
    <property type="entry name" value="Pyrv/PenolPyrv_kinase-like_dom"/>
</dbReference>
<dbReference type="SUPFAM" id="SSF51621">
    <property type="entry name" value="Phosphoenolpyruvate/pyruvate domain"/>
    <property type="match status" value="1"/>
</dbReference>
<dbReference type="InterPro" id="IPR051353">
    <property type="entry name" value="Tobamovirus_resist_UPF0261"/>
</dbReference>
<gene>
    <name evidence="2" type="ORF">TRUGW13939_03160</name>
</gene>
<dbReference type="AlphaFoldDB" id="A0A7H8QQ25"/>